<evidence type="ECO:0000256" key="2">
    <source>
        <dbReference type="ARBA" id="ARBA00022741"/>
    </source>
</evidence>
<dbReference type="PIRSF" id="PIRSF001529">
    <property type="entry name" value="Ser-tRNA-synth_IIa"/>
    <property type="match status" value="1"/>
</dbReference>
<feature type="binding site" evidence="7">
    <location>
        <position position="257"/>
    </location>
    <ligand>
        <name>L-serine</name>
        <dbReference type="ChEBI" id="CHEBI:33384"/>
    </ligand>
</feature>
<dbReference type="SUPFAM" id="SSF46589">
    <property type="entry name" value="tRNA-binding arm"/>
    <property type="match status" value="1"/>
</dbReference>
<sequence length="421" mass="48033">MLDIKFIRENKDLVQENCKNRNIKCDIGALLKLDDERRDLIQKIDVFKAEKNKLNDLLKSGGDKNEIIEKGKKVKEELENLEIEFNETIKKFKKLLLQVPNITHPNSPIGKDDSENKELERYGEPPKFSFESKGHEELMKDLDLIDFERAAKVSGGKFYYLKNEGALLEIALVQFAFSKLIQKGFIPFITPDLARNEVLSGIGFNPRGEESQIYNIEGTDLSLVGTAEITMGGYHMDEVIAENKLPLKYAALSHCFRTEAGAYGRHSAGLYRVHQFSKVEMFAYTLPENSEEMHSEFKNMEVEIFKDLGVPFRVVDICTGDLGGPAYRKYDLEAWMTSRNNWGEVTSTSDTTTYQSRRLNIKVERKDGTREFLHMLNGTAIAISRALIAIIENYQQEDGSVLIPEVLKPFMPTKIDKIVKK</sequence>
<feature type="binding site" evidence="6 8">
    <location>
        <begin position="257"/>
        <end position="259"/>
    </location>
    <ligand>
        <name>ATP</name>
        <dbReference type="ChEBI" id="CHEBI:30616"/>
    </ligand>
</feature>
<feature type="binding site" evidence="6 7">
    <location>
        <position position="280"/>
    </location>
    <ligand>
        <name>L-serine</name>
        <dbReference type="ChEBI" id="CHEBI:33384"/>
    </ligand>
</feature>
<dbReference type="GO" id="GO:0006434">
    <property type="term" value="P:seryl-tRNA aminoacylation"/>
    <property type="evidence" value="ECO:0007669"/>
    <property type="project" value="UniProtKB-UniRule"/>
</dbReference>
<comment type="caution">
    <text evidence="11">The sequence shown here is derived from an EMBL/GenBank/DDBJ whole genome shotgun (WGS) entry which is preliminary data.</text>
</comment>
<dbReference type="EC" id="6.1.1.11" evidence="6"/>
<keyword evidence="2 6" id="KW-0547">Nucleotide-binding</keyword>
<comment type="subcellular location">
    <subcellularLocation>
        <location evidence="6">Cytoplasm</location>
    </subcellularLocation>
</comment>
<proteinExistence type="inferred from homology"/>
<dbReference type="SUPFAM" id="SSF55681">
    <property type="entry name" value="Class II aaRS and biotin synthetases"/>
    <property type="match status" value="1"/>
</dbReference>
<feature type="binding site" evidence="6">
    <location>
        <position position="273"/>
    </location>
    <ligand>
        <name>ATP</name>
        <dbReference type="ChEBI" id="CHEBI:30616"/>
    </ligand>
</feature>
<feature type="binding site" evidence="7">
    <location>
        <position position="226"/>
    </location>
    <ligand>
        <name>L-serine</name>
        <dbReference type="ChEBI" id="CHEBI:33384"/>
    </ligand>
</feature>
<gene>
    <name evidence="6" type="primary">serS</name>
    <name evidence="11" type="ORF">COV23_00460</name>
</gene>
<comment type="catalytic activity">
    <reaction evidence="6">
        <text>tRNA(Ser) + L-serine + ATP = L-seryl-tRNA(Ser) + AMP + diphosphate + H(+)</text>
        <dbReference type="Rhea" id="RHEA:12292"/>
        <dbReference type="Rhea" id="RHEA-COMP:9669"/>
        <dbReference type="Rhea" id="RHEA-COMP:9703"/>
        <dbReference type="ChEBI" id="CHEBI:15378"/>
        <dbReference type="ChEBI" id="CHEBI:30616"/>
        <dbReference type="ChEBI" id="CHEBI:33019"/>
        <dbReference type="ChEBI" id="CHEBI:33384"/>
        <dbReference type="ChEBI" id="CHEBI:78442"/>
        <dbReference type="ChEBI" id="CHEBI:78533"/>
        <dbReference type="ChEBI" id="CHEBI:456215"/>
        <dbReference type="EC" id="6.1.1.11"/>
    </reaction>
</comment>
<dbReference type="InterPro" id="IPR045864">
    <property type="entry name" value="aa-tRNA-synth_II/BPL/LPL"/>
</dbReference>
<comment type="subunit">
    <text evidence="6">Homodimer. The tRNA molecule binds across the dimer.</text>
</comment>
<dbReference type="Gene3D" id="3.30.930.10">
    <property type="entry name" value="Bira Bifunctional Protein, Domain 2"/>
    <property type="match status" value="1"/>
</dbReference>
<name>A0A2H0RCR9_9BACT</name>
<keyword evidence="4 6" id="KW-0648">Protein biosynthesis</keyword>
<protein>
    <recommendedName>
        <fullName evidence="6">Serine--tRNA ligase</fullName>
        <ecNumber evidence="6">6.1.1.11</ecNumber>
    </recommendedName>
    <alternativeName>
        <fullName evidence="6">Seryl-tRNA synthetase</fullName>
        <shortName evidence="6">SerRS</shortName>
    </alternativeName>
    <alternativeName>
        <fullName evidence="6">Seryl-tRNA(Ser/Sec) synthetase</fullName>
    </alternativeName>
</protein>
<dbReference type="CDD" id="cd00770">
    <property type="entry name" value="SerRS_core"/>
    <property type="match status" value="1"/>
</dbReference>
<dbReference type="Gene3D" id="1.10.287.40">
    <property type="entry name" value="Serine-tRNA synthetase, tRNA binding domain"/>
    <property type="match status" value="1"/>
</dbReference>
<comment type="function">
    <text evidence="6">Catalyzes the attachment of serine to tRNA(Ser). Is also able to aminoacylate tRNA(Sec) with serine, to form the misacylated tRNA L-seryl-tRNA(Sec), which will be further converted into selenocysteinyl-tRNA(Sec).</text>
</comment>
<dbReference type="NCBIfam" id="TIGR00414">
    <property type="entry name" value="serS"/>
    <property type="match status" value="1"/>
</dbReference>
<organism evidence="11 12">
    <name type="scientific">Candidatus Wolfebacteria bacterium CG10_big_fil_rev_8_21_14_0_10_31_9</name>
    <dbReference type="NCBI Taxonomy" id="1975070"/>
    <lineage>
        <taxon>Bacteria</taxon>
        <taxon>Candidatus Wolfeibacteriota</taxon>
    </lineage>
</organism>
<keyword evidence="5 6" id="KW-0030">Aminoacyl-tRNA synthetase</keyword>
<reference evidence="11 12" key="1">
    <citation type="submission" date="2017-09" db="EMBL/GenBank/DDBJ databases">
        <title>Depth-based differentiation of microbial function through sediment-hosted aquifers and enrichment of novel symbionts in the deep terrestrial subsurface.</title>
        <authorList>
            <person name="Probst A.J."/>
            <person name="Ladd B."/>
            <person name="Jarett J.K."/>
            <person name="Geller-Mcgrath D.E."/>
            <person name="Sieber C.M."/>
            <person name="Emerson J.B."/>
            <person name="Anantharaman K."/>
            <person name="Thomas B.C."/>
            <person name="Malmstrom R."/>
            <person name="Stieglmeier M."/>
            <person name="Klingl A."/>
            <person name="Woyke T."/>
            <person name="Ryan C.M."/>
            <person name="Banfield J.F."/>
        </authorList>
    </citation>
    <scope>NUCLEOTIDE SEQUENCE [LARGE SCALE GENOMIC DNA]</scope>
    <source>
        <strain evidence="11">CG10_big_fil_rev_8_21_14_0_10_31_9</strain>
    </source>
</reference>
<dbReference type="EMBL" id="PCXV01000010">
    <property type="protein sequence ID" value="PIR44308.1"/>
    <property type="molecule type" value="Genomic_DNA"/>
</dbReference>
<accession>A0A2H0RCR9</accession>
<evidence type="ECO:0000256" key="4">
    <source>
        <dbReference type="ARBA" id="ARBA00022917"/>
    </source>
</evidence>
<dbReference type="InterPro" id="IPR002317">
    <property type="entry name" value="Ser-tRNA-ligase_type_1"/>
</dbReference>
<evidence type="ECO:0000256" key="6">
    <source>
        <dbReference type="HAMAP-Rule" id="MF_00176"/>
    </source>
</evidence>
<evidence type="ECO:0000259" key="10">
    <source>
        <dbReference type="PROSITE" id="PS50862"/>
    </source>
</evidence>
<evidence type="ECO:0000256" key="1">
    <source>
        <dbReference type="ARBA" id="ARBA00022598"/>
    </source>
</evidence>
<dbReference type="Pfam" id="PF00587">
    <property type="entry name" value="tRNA-synt_2b"/>
    <property type="match status" value="1"/>
</dbReference>
<keyword evidence="9" id="KW-0175">Coiled coil</keyword>
<feature type="binding site" evidence="6">
    <location>
        <position position="379"/>
    </location>
    <ligand>
        <name>L-serine</name>
        <dbReference type="ChEBI" id="CHEBI:33384"/>
    </ligand>
</feature>
<comment type="domain">
    <text evidence="6">Consists of two distinct domains, a catalytic core and a N-terminal extension that is involved in tRNA binding.</text>
</comment>
<comment type="pathway">
    <text evidence="6">Aminoacyl-tRNA biosynthesis; selenocysteinyl-tRNA(Sec) biosynthesis; L-seryl-tRNA(Sec) from L-serine and tRNA(Sec): step 1/1.</text>
</comment>
<keyword evidence="1 6" id="KW-0436">Ligase</keyword>
<dbReference type="HAMAP" id="MF_00176">
    <property type="entry name" value="Ser_tRNA_synth_type1"/>
    <property type="match status" value="1"/>
</dbReference>
<evidence type="ECO:0000256" key="9">
    <source>
        <dbReference type="SAM" id="Coils"/>
    </source>
</evidence>
<evidence type="ECO:0000256" key="7">
    <source>
        <dbReference type="PIRSR" id="PIRSR001529-1"/>
    </source>
</evidence>
<dbReference type="InterPro" id="IPR015866">
    <property type="entry name" value="Ser-tRNA-synth_1_N"/>
</dbReference>
<feature type="coiled-coil region" evidence="9">
    <location>
        <begin position="30"/>
        <end position="98"/>
    </location>
</feature>
<dbReference type="Pfam" id="PF02403">
    <property type="entry name" value="Seryl_tRNA_N"/>
    <property type="match status" value="1"/>
</dbReference>
<evidence type="ECO:0000313" key="12">
    <source>
        <dbReference type="Proteomes" id="UP000231602"/>
    </source>
</evidence>
<feature type="binding site" evidence="6 8">
    <location>
        <begin position="344"/>
        <end position="347"/>
    </location>
    <ligand>
        <name>ATP</name>
        <dbReference type="ChEBI" id="CHEBI:30616"/>
    </ligand>
</feature>
<keyword evidence="3 6" id="KW-0067">ATP-binding</keyword>
<dbReference type="Proteomes" id="UP000231602">
    <property type="component" value="Unassembled WGS sequence"/>
</dbReference>
<dbReference type="GO" id="GO:0004828">
    <property type="term" value="F:serine-tRNA ligase activity"/>
    <property type="evidence" value="ECO:0007669"/>
    <property type="project" value="UniProtKB-UniRule"/>
</dbReference>
<evidence type="ECO:0000256" key="5">
    <source>
        <dbReference type="ARBA" id="ARBA00023146"/>
    </source>
</evidence>
<dbReference type="GO" id="GO:0016260">
    <property type="term" value="P:selenocysteine biosynthetic process"/>
    <property type="evidence" value="ECO:0007669"/>
    <property type="project" value="UniProtKB-UniRule"/>
</dbReference>
<dbReference type="InterPro" id="IPR006195">
    <property type="entry name" value="aa-tRNA-synth_II"/>
</dbReference>
<dbReference type="InterPro" id="IPR010978">
    <property type="entry name" value="tRNA-bd_arm"/>
</dbReference>
<evidence type="ECO:0000256" key="3">
    <source>
        <dbReference type="ARBA" id="ARBA00022840"/>
    </source>
</evidence>
<dbReference type="PROSITE" id="PS50862">
    <property type="entry name" value="AA_TRNA_LIGASE_II"/>
    <property type="match status" value="1"/>
</dbReference>
<feature type="site" description="Important for serine binding" evidence="7">
    <location>
        <position position="379"/>
    </location>
</feature>
<dbReference type="AlphaFoldDB" id="A0A2H0RCR9"/>
<evidence type="ECO:0000256" key="8">
    <source>
        <dbReference type="PIRSR" id="PIRSR001529-2"/>
    </source>
</evidence>
<feature type="binding site" evidence="8">
    <location>
        <begin position="273"/>
        <end position="276"/>
    </location>
    <ligand>
        <name>ATP</name>
        <dbReference type="ChEBI" id="CHEBI:30616"/>
    </ligand>
</feature>
<dbReference type="InterPro" id="IPR033729">
    <property type="entry name" value="SerRS_core"/>
</dbReference>
<dbReference type="InterPro" id="IPR002314">
    <property type="entry name" value="aa-tRNA-synt_IIb"/>
</dbReference>
<dbReference type="UniPathway" id="UPA00906">
    <property type="reaction ID" value="UER00895"/>
</dbReference>
<feature type="binding site" evidence="6">
    <location>
        <begin position="226"/>
        <end position="228"/>
    </location>
    <ligand>
        <name>L-serine</name>
        <dbReference type="ChEBI" id="CHEBI:33384"/>
    </ligand>
</feature>
<comment type="catalytic activity">
    <reaction evidence="6">
        <text>tRNA(Sec) + L-serine + ATP = L-seryl-tRNA(Sec) + AMP + diphosphate + H(+)</text>
        <dbReference type="Rhea" id="RHEA:42580"/>
        <dbReference type="Rhea" id="RHEA-COMP:9742"/>
        <dbReference type="Rhea" id="RHEA-COMP:10128"/>
        <dbReference type="ChEBI" id="CHEBI:15378"/>
        <dbReference type="ChEBI" id="CHEBI:30616"/>
        <dbReference type="ChEBI" id="CHEBI:33019"/>
        <dbReference type="ChEBI" id="CHEBI:33384"/>
        <dbReference type="ChEBI" id="CHEBI:78442"/>
        <dbReference type="ChEBI" id="CHEBI:78533"/>
        <dbReference type="ChEBI" id="CHEBI:456215"/>
        <dbReference type="EC" id="6.1.1.11"/>
    </reaction>
</comment>
<comment type="similarity">
    <text evidence="6">Belongs to the class-II aminoacyl-tRNA synthetase family. Type-1 seryl-tRNA synthetase subfamily.</text>
</comment>
<keyword evidence="6" id="KW-0963">Cytoplasm</keyword>
<dbReference type="PANTHER" id="PTHR11778">
    <property type="entry name" value="SERYL-TRNA SYNTHETASE"/>
    <property type="match status" value="1"/>
</dbReference>
<feature type="domain" description="Aminoacyl-transfer RNA synthetases class-II family profile" evidence="10">
    <location>
        <begin position="172"/>
        <end position="404"/>
    </location>
</feature>
<dbReference type="GO" id="GO:0005524">
    <property type="term" value="F:ATP binding"/>
    <property type="evidence" value="ECO:0007669"/>
    <property type="project" value="UniProtKB-UniRule"/>
</dbReference>
<evidence type="ECO:0000313" key="11">
    <source>
        <dbReference type="EMBL" id="PIR44308.1"/>
    </source>
</evidence>
<feature type="binding site" evidence="7">
    <location>
        <position position="377"/>
    </location>
    <ligand>
        <name>L-serine</name>
        <dbReference type="ChEBI" id="CHEBI:33384"/>
    </ligand>
</feature>
<dbReference type="InterPro" id="IPR042103">
    <property type="entry name" value="SerRS_1_N_sf"/>
</dbReference>
<dbReference type="PRINTS" id="PR00981">
    <property type="entry name" value="TRNASYNTHSER"/>
</dbReference>
<dbReference type="GO" id="GO:0005737">
    <property type="term" value="C:cytoplasm"/>
    <property type="evidence" value="ECO:0007669"/>
    <property type="project" value="UniProtKB-SubCell"/>
</dbReference>